<proteinExistence type="inferred from homology"/>
<evidence type="ECO:0000259" key="9">
    <source>
        <dbReference type="Pfam" id="PF18052"/>
    </source>
</evidence>
<dbReference type="InterPro" id="IPR002182">
    <property type="entry name" value="NB-ARC"/>
</dbReference>
<dbReference type="InterPro" id="IPR056789">
    <property type="entry name" value="LRR_R13L1-DRL21"/>
</dbReference>
<keyword evidence="6" id="KW-0067">ATP-binding</keyword>
<evidence type="ECO:0000313" key="13">
    <source>
        <dbReference type="Proteomes" id="UP000734854"/>
    </source>
</evidence>
<dbReference type="InterPro" id="IPR001611">
    <property type="entry name" value="Leu-rich_rpt"/>
</dbReference>
<name>A0A8J5I976_ZINOF</name>
<feature type="domain" description="Disease resistance protein winged helix" evidence="10">
    <location>
        <begin position="405"/>
        <end position="470"/>
    </location>
</feature>
<sequence>MKDESLQQSLKEFLIRLKNAAYDADDLLDEFQYRILKQQIEQQGNEAGNRASSSSNSAPPPSKRTKTSFSSYNSGLFRKGDDNDDDVQRIRKIKGRLDDNSVALEKIYSSLSAEDDRGKKQLVSWDSRQTSCFSTEPQLFGRDKDLQELKDLLLKREIASKFGQSGFSVLSIAGIGGIGKTTLAQEVFNDSSVKEYFKLRIWICVSENYSTDRLTREIIEYATKKKCDLPNFAALQEVLKEKITPERVLLVLDDVWNEDRHKWESFCAPLRSGKPGSKILVTTRSRKIANMVGDVDPIYLEGLDEESFWEFFKKCAFGSSNSGIHHPHLEALAKKMTYKLEGLPLAAKTLGGLLSMKLDEQYWKSILDSEIWQLPQEENGTMPVLQLSYQYLPPHLKQCFAFCSLFPKDYKFSESELISFWIAEGFIVPQGSTRMEELGSNYFHELVNRSFFQKSKDEKFIMHGLIHDLAELISVGESYRIEKGKSHEILSTIRHLLVHEEEEGTQTRRLTEFSHCNKLRTLMLSVPYKCKSFILDCCVLQKLKRIRVLVLKNCALEEMPDSIVKLIHLRSLNLSCNFKIRRLSESLCDLYNLQSLILNHCALEELPNNIGKLIHLYYLDLECNKEIRRLPESLCDLYNLQTLIISGCGKLESLPHGMIKLINLKILDGADKFIPEITEVGKLTSLQNLSAFKVLKKNEHKLAELNSLKQLRGALCITNLENVENKDEANIANLKSKEHLNHLELEWTFSQESGSEVNLQISEQVLEGLRPHHNLQRLTIRGYNGARPPNWLNEQVYSRLEALELVNCRRWNELSVIGQLSQLKSLSLVRIPVQIHNLHKLFDPKDCKFFSQLEVLELKGITMLKDLPNLGQLPCLESLDIRSLPGVKMIGDRFFATTEEGTCFPRLGFLHFDEMPAWEELYCSDDRNLFPYLKGLEISNCQRLQMLPPLPPSITWLKLNKVGLVDCPRFWKADENSNITNSASVTNLSIQECPNLTSLEEALLAHHLQQIHIQKCEQLLWVSVKRLTELTSLCSLSITECPKLMSMTQDEYIDFQLPPSITQLCLSDCGNLSKSLPGCLRNLTSLHDLKISNCPNLVSLPVEPLLNLARVTIKNCNELRSVEGLGVKSLQNLKIKGCPKLLLSQGEAQTKKLLVLRLEIDDTSLIKNLISSVTELRISSSCEAAMFEGQGQESLQSLTSLDLLSFSNCKNLQFLPTKLYTLTSLRYLWIHNCPQIQSLPEKGLPSALRDLKFEGCHLALQQKLERHLSEIKKFGGVI</sequence>
<dbReference type="Pfam" id="PF13855">
    <property type="entry name" value="LRR_8"/>
    <property type="match status" value="1"/>
</dbReference>
<dbReference type="EMBL" id="JACMSC010000002">
    <property type="protein sequence ID" value="KAG6530866.1"/>
    <property type="molecule type" value="Genomic_DNA"/>
</dbReference>
<reference evidence="12 13" key="1">
    <citation type="submission" date="2020-08" db="EMBL/GenBank/DDBJ databases">
        <title>Plant Genome Project.</title>
        <authorList>
            <person name="Zhang R.-G."/>
        </authorList>
    </citation>
    <scope>NUCLEOTIDE SEQUENCE [LARGE SCALE GENOMIC DNA]</scope>
    <source>
        <tissue evidence="12">Rhizome</tissue>
    </source>
</reference>
<comment type="caution">
    <text evidence="12">The sequence shown here is derived from an EMBL/GenBank/DDBJ whole genome shotgun (WGS) entry which is preliminary data.</text>
</comment>
<keyword evidence="4" id="KW-0547">Nucleotide-binding</keyword>
<evidence type="ECO:0000256" key="2">
    <source>
        <dbReference type="ARBA" id="ARBA00022614"/>
    </source>
</evidence>
<feature type="domain" description="NB-ARC" evidence="8">
    <location>
        <begin position="158"/>
        <end position="318"/>
    </location>
</feature>
<dbReference type="FunFam" id="1.10.10.10:FF:000322">
    <property type="entry name" value="Probable disease resistance protein At1g63360"/>
    <property type="match status" value="1"/>
</dbReference>
<evidence type="ECO:0000259" key="10">
    <source>
        <dbReference type="Pfam" id="PF23559"/>
    </source>
</evidence>
<organism evidence="12 13">
    <name type="scientific">Zingiber officinale</name>
    <name type="common">Ginger</name>
    <name type="synonym">Amomum zingiber</name>
    <dbReference type="NCBI Taxonomy" id="94328"/>
    <lineage>
        <taxon>Eukaryota</taxon>
        <taxon>Viridiplantae</taxon>
        <taxon>Streptophyta</taxon>
        <taxon>Embryophyta</taxon>
        <taxon>Tracheophyta</taxon>
        <taxon>Spermatophyta</taxon>
        <taxon>Magnoliopsida</taxon>
        <taxon>Liliopsida</taxon>
        <taxon>Zingiberales</taxon>
        <taxon>Zingiberaceae</taxon>
        <taxon>Zingiber</taxon>
    </lineage>
</organism>
<dbReference type="FunFam" id="3.40.50.300:FF:001091">
    <property type="entry name" value="Probable disease resistance protein At1g61300"/>
    <property type="match status" value="1"/>
</dbReference>
<dbReference type="Pfam" id="PF00931">
    <property type="entry name" value="NB-ARC"/>
    <property type="match status" value="1"/>
</dbReference>
<dbReference type="GO" id="GO:0009626">
    <property type="term" value="P:plant-type hypersensitive response"/>
    <property type="evidence" value="ECO:0007669"/>
    <property type="project" value="UniProtKB-ARBA"/>
</dbReference>
<dbReference type="Pfam" id="PF18052">
    <property type="entry name" value="Rx_N"/>
    <property type="match status" value="1"/>
</dbReference>
<comment type="similarity">
    <text evidence="1">Belongs to the disease resistance NB-LRR family.</text>
</comment>
<evidence type="ECO:0000259" key="11">
    <source>
        <dbReference type="Pfam" id="PF25019"/>
    </source>
</evidence>
<evidence type="ECO:0000256" key="6">
    <source>
        <dbReference type="ARBA" id="ARBA00022840"/>
    </source>
</evidence>
<evidence type="ECO:0000313" key="12">
    <source>
        <dbReference type="EMBL" id="KAG6530866.1"/>
    </source>
</evidence>
<gene>
    <name evidence="12" type="ORF">ZIOFF_004627</name>
</gene>
<keyword evidence="2" id="KW-0433">Leucine-rich repeat</keyword>
<dbReference type="PANTHER" id="PTHR36766">
    <property type="entry name" value="PLANT BROAD-SPECTRUM MILDEW RESISTANCE PROTEIN RPW8"/>
    <property type="match status" value="1"/>
</dbReference>
<dbReference type="GO" id="GO:0042742">
    <property type="term" value="P:defense response to bacterium"/>
    <property type="evidence" value="ECO:0007669"/>
    <property type="project" value="UniProtKB-ARBA"/>
</dbReference>
<keyword evidence="5" id="KW-0611">Plant defense</keyword>
<dbReference type="Pfam" id="PF23559">
    <property type="entry name" value="WHD_DRP"/>
    <property type="match status" value="1"/>
</dbReference>
<dbReference type="GO" id="GO:0043531">
    <property type="term" value="F:ADP binding"/>
    <property type="evidence" value="ECO:0007669"/>
    <property type="project" value="InterPro"/>
</dbReference>
<accession>A0A8J5I976</accession>
<dbReference type="SMART" id="SM00369">
    <property type="entry name" value="LRR_TYP"/>
    <property type="match status" value="4"/>
</dbReference>
<feature type="region of interest" description="Disordered" evidence="7">
    <location>
        <begin position="42"/>
        <end position="80"/>
    </location>
</feature>
<dbReference type="InterPro" id="IPR058922">
    <property type="entry name" value="WHD_DRP"/>
</dbReference>
<dbReference type="InterPro" id="IPR041118">
    <property type="entry name" value="Rx_N"/>
</dbReference>
<feature type="domain" description="R13L1/DRL21-like LRR repeat region" evidence="11">
    <location>
        <begin position="702"/>
        <end position="829"/>
    </location>
</feature>
<dbReference type="AlphaFoldDB" id="A0A8J5I976"/>
<dbReference type="OrthoDB" id="771937at2759"/>
<dbReference type="GO" id="GO:0005524">
    <property type="term" value="F:ATP binding"/>
    <property type="evidence" value="ECO:0007669"/>
    <property type="project" value="UniProtKB-KW"/>
</dbReference>
<dbReference type="Pfam" id="PF25019">
    <property type="entry name" value="LRR_R13L1-DRL21"/>
    <property type="match status" value="1"/>
</dbReference>
<dbReference type="Proteomes" id="UP000734854">
    <property type="component" value="Unassembled WGS sequence"/>
</dbReference>
<evidence type="ECO:0000259" key="8">
    <source>
        <dbReference type="Pfam" id="PF00931"/>
    </source>
</evidence>
<keyword evidence="13" id="KW-1185">Reference proteome</keyword>
<evidence type="ECO:0000256" key="4">
    <source>
        <dbReference type="ARBA" id="ARBA00022741"/>
    </source>
</evidence>
<evidence type="ECO:0000256" key="7">
    <source>
        <dbReference type="SAM" id="MobiDB-lite"/>
    </source>
</evidence>
<protein>
    <submittedName>
        <fullName evidence="12">Uncharacterized protein</fullName>
    </submittedName>
</protein>
<keyword evidence="3" id="KW-0677">Repeat</keyword>
<dbReference type="GO" id="GO:0002758">
    <property type="term" value="P:innate immune response-activating signaling pathway"/>
    <property type="evidence" value="ECO:0007669"/>
    <property type="project" value="UniProtKB-ARBA"/>
</dbReference>
<dbReference type="PANTHER" id="PTHR36766:SF40">
    <property type="entry name" value="DISEASE RESISTANCE PROTEIN RGA3"/>
    <property type="match status" value="1"/>
</dbReference>
<evidence type="ECO:0000256" key="5">
    <source>
        <dbReference type="ARBA" id="ARBA00022821"/>
    </source>
</evidence>
<feature type="domain" description="Disease resistance N-terminal" evidence="9">
    <location>
        <begin position="5"/>
        <end position="49"/>
    </location>
</feature>
<evidence type="ECO:0000256" key="3">
    <source>
        <dbReference type="ARBA" id="ARBA00022737"/>
    </source>
</evidence>
<dbReference type="InterPro" id="IPR003591">
    <property type="entry name" value="Leu-rich_rpt_typical-subtyp"/>
</dbReference>
<evidence type="ECO:0000256" key="1">
    <source>
        <dbReference type="ARBA" id="ARBA00008894"/>
    </source>
</evidence>